<keyword evidence="1" id="KW-0805">Transcription regulation</keyword>
<reference evidence="6 7" key="1">
    <citation type="submission" date="2020-08" db="EMBL/GenBank/DDBJ databases">
        <title>Sequencing the genomes of 1000 actinobacteria strains.</title>
        <authorList>
            <person name="Klenk H.-P."/>
        </authorList>
    </citation>
    <scope>NUCLEOTIDE SEQUENCE [LARGE SCALE GENOMIC DNA]</scope>
    <source>
        <strain evidence="6 7">DSM 44786</strain>
    </source>
</reference>
<name>A0A7W7SI83_9ACTN</name>
<dbReference type="SUPFAM" id="SSF51215">
    <property type="entry name" value="Regulatory protein AraC"/>
    <property type="match status" value="1"/>
</dbReference>
<protein>
    <submittedName>
        <fullName evidence="6">AraC-like DNA-binding protein</fullName>
    </submittedName>
</protein>
<evidence type="ECO:0000313" key="7">
    <source>
        <dbReference type="Proteomes" id="UP000573327"/>
    </source>
</evidence>
<accession>A0A7W7SI83</accession>
<feature type="domain" description="HTH araC/xylS-type" evidence="5">
    <location>
        <begin position="201"/>
        <end position="299"/>
    </location>
</feature>
<dbReference type="Pfam" id="PF12833">
    <property type="entry name" value="HTH_18"/>
    <property type="match status" value="1"/>
</dbReference>
<evidence type="ECO:0000256" key="1">
    <source>
        <dbReference type="ARBA" id="ARBA00023015"/>
    </source>
</evidence>
<evidence type="ECO:0000313" key="6">
    <source>
        <dbReference type="EMBL" id="MBB4950965.1"/>
    </source>
</evidence>
<evidence type="ECO:0000259" key="5">
    <source>
        <dbReference type="PROSITE" id="PS01124"/>
    </source>
</evidence>
<dbReference type="PROSITE" id="PS01124">
    <property type="entry name" value="HTH_ARAC_FAMILY_2"/>
    <property type="match status" value="1"/>
</dbReference>
<dbReference type="GO" id="GO:0003700">
    <property type="term" value="F:DNA-binding transcription factor activity"/>
    <property type="evidence" value="ECO:0007669"/>
    <property type="project" value="InterPro"/>
</dbReference>
<dbReference type="InterPro" id="IPR003313">
    <property type="entry name" value="AraC-bd"/>
</dbReference>
<dbReference type="InterPro" id="IPR037923">
    <property type="entry name" value="HTH-like"/>
</dbReference>
<dbReference type="GO" id="GO:0043565">
    <property type="term" value="F:sequence-specific DNA binding"/>
    <property type="evidence" value="ECO:0007669"/>
    <property type="project" value="InterPro"/>
</dbReference>
<organism evidence="6 7">
    <name type="scientific">Kitasatospora gansuensis</name>
    <dbReference type="NCBI Taxonomy" id="258050"/>
    <lineage>
        <taxon>Bacteria</taxon>
        <taxon>Bacillati</taxon>
        <taxon>Actinomycetota</taxon>
        <taxon>Actinomycetes</taxon>
        <taxon>Kitasatosporales</taxon>
        <taxon>Streptomycetaceae</taxon>
        <taxon>Kitasatospora</taxon>
    </lineage>
</organism>
<evidence type="ECO:0000256" key="3">
    <source>
        <dbReference type="ARBA" id="ARBA00023163"/>
    </source>
</evidence>
<keyword evidence="2 6" id="KW-0238">DNA-binding</keyword>
<dbReference type="SUPFAM" id="SSF46689">
    <property type="entry name" value="Homeodomain-like"/>
    <property type="match status" value="1"/>
</dbReference>
<proteinExistence type="predicted"/>
<dbReference type="SMART" id="SM00342">
    <property type="entry name" value="HTH_ARAC"/>
    <property type="match status" value="1"/>
</dbReference>
<dbReference type="InterPro" id="IPR009057">
    <property type="entry name" value="Homeodomain-like_sf"/>
</dbReference>
<gene>
    <name evidence="6" type="ORF">F4556_006500</name>
</gene>
<dbReference type="Proteomes" id="UP000573327">
    <property type="component" value="Unassembled WGS sequence"/>
</dbReference>
<dbReference type="EMBL" id="JACHJR010000001">
    <property type="protein sequence ID" value="MBB4950965.1"/>
    <property type="molecule type" value="Genomic_DNA"/>
</dbReference>
<dbReference type="RefSeq" id="WP_184922611.1">
    <property type="nucleotide sequence ID" value="NZ_JACHJR010000001.1"/>
</dbReference>
<feature type="region of interest" description="Disordered" evidence="4">
    <location>
        <begin position="290"/>
        <end position="321"/>
    </location>
</feature>
<dbReference type="PANTHER" id="PTHR43280:SF32">
    <property type="entry name" value="TRANSCRIPTIONAL REGULATORY PROTEIN"/>
    <property type="match status" value="1"/>
</dbReference>
<dbReference type="InterPro" id="IPR018060">
    <property type="entry name" value="HTH_AraC"/>
</dbReference>
<feature type="compositionally biased region" description="Pro residues" evidence="4">
    <location>
        <begin position="311"/>
        <end position="321"/>
    </location>
</feature>
<dbReference type="Gene3D" id="1.10.10.60">
    <property type="entry name" value="Homeodomain-like"/>
    <property type="match status" value="1"/>
</dbReference>
<dbReference type="AlphaFoldDB" id="A0A7W7SI83"/>
<comment type="caution">
    <text evidence="6">The sequence shown here is derived from an EMBL/GenBank/DDBJ whole genome shotgun (WGS) entry which is preliminary data.</text>
</comment>
<evidence type="ECO:0000256" key="2">
    <source>
        <dbReference type="ARBA" id="ARBA00023125"/>
    </source>
</evidence>
<keyword evidence="3" id="KW-0804">Transcription</keyword>
<evidence type="ECO:0000256" key="4">
    <source>
        <dbReference type="SAM" id="MobiDB-lite"/>
    </source>
</evidence>
<dbReference type="Pfam" id="PF02311">
    <property type="entry name" value="AraC_binding"/>
    <property type="match status" value="1"/>
</dbReference>
<sequence>MVKTEHPGEGTRVAEYGFHNPDRAPLGIEVTSIAHLASKLSRQALLGVHRTDFHQIILITAGEATTMVDFQEHPSPLGTLLHVAPGRVLRLPRPIQPAQPIQATIVLFTPAFLPPLEAARTLLSPFSPAVRNLAPHENTSLTAALDELAAEYRSAVDEPGSAATVELLRHLLAALVLRIARLPTPDGSRPGPATIGSDTFLRFRHELEHSFATTRSAAAYAARVGYSLPTLNRACQAATGRNAKALIDARVALEAGRLLAHTDLPVATIGRRLGFTEPTNFGKFFTRETGLPPGTFRAHQHPCGAASPPDTTRPPAPAKQP</sequence>
<keyword evidence="7" id="KW-1185">Reference proteome</keyword>
<dbReference type="PANTHER" id="PTHR43280">
    <property type="entry name" value="ARAC-FAMILY TRANSCRIPTIONAL REGULATOR"/>
    <property type="match status" value="1"/>
</dbReference>